<dbReference type="AlphaFoldDB" id="A0AAP0J1A0"/>
<dbReference type="PANTHER" id="PTHR11954">
    <property type="entry name" value="D-DOPACHROME DECARBOXYLASE"/>
    <property type="match status" value="1"/>
</dbReference>
<comment type="caution">
    <text evidence="2">The sequence shown here is derived from an EMBL/GenBank/DDBJ whole genome shotgun (WGS) entry which is preliminary data.</text>
</comment>
<dbReference type="Pfam" id="PF01187">
    <property type="entry name" value="MIF"/>
    <property type="match status" value="1"/>
</dbReference>
<name>A0AAP0J1A0_9MAGN</name>
<keyword evidence="3" id="KW-1185">Reference proteome</keyword>
<dbReference type="Gene3D" id="3.30.429.10">
    <property type="entry name" value="Macrophage Migration Inhibitory Factor"/>
    <property type="match status" value="1"/>
</dbReference>
<organism evidence="2 3">
    <name type="scientific">Stephania japonica</name>
    <dbReference type="NCBI Taxonomy" id="461633"/>
    <lineage>
        <taxon>Eukaryota</taxon>
        <taxon>Viridiplantae</taxon>
        <taxon>Streptophyta</taxon>
        <taxon>Embryophyta</taxon>
        <taxon>Tracheophyta</taxon>
        <taxon>Spermatophyta</taxon>
        <taxon>Magnoliopsida</taxon>
        <taxon>Ranunculales</taxon>
        <taxon>Menispermaceae</taxon>
        <taxon>Menispermoideae</taxon>
        <taxon>Cissampelideae</taxon>
        <taxon>Stephania</taxon>
    </lineage>
</organism>
<evidence type="ECO:0000313" key="3">
    <source>
        <dbReference type="Proteomes" id="UP001417504"/>
    </source>
</evidence>
<evidence type="ECO:0000313" key="2">
    <source>
        <dbReference type="EMBL" id="KAK9124638.1"/>
    </source>
</evidence>
<accession>A0AAP0J1A0</accession>
<dbReference type="InterPro" id="IPR001398">
    <property type="entry name" value="Macrophage_inhib_fac"/>
</dbReference>
<dbReference type="EMBL" id="JBBNAE010000005">
    <property type="protein sequence ID" value="KAK9124638.1"/>
    <property type="molecule type" value="Genomic_DNA"/>
</dbReference>
<dbReference type="GO" id="GO:0050178">
    <property type="term" value="F:phenylpyruvate tautomerase activity"/>
    <property type="evidence" value="ECO:0007669"/>
    <property type="project" value="TreeGrafter"/>
</dbReference>
<dbReference type="Proteomes" id="UP001417504">
    <property type="component" value="Unassembled WGS sequence"/>
</dbReference>
<dbReference type="GO" id="GO:0005615">
    <property type="term" value="C:extracellular space"/>
    <property type="evidence" value="ECO:0007669"/>
    <property type="project" value="TreeGrafter"/>
</dbReference>
<dbReference type="SUPFAM" id="SSF55331">
    <property type="entry name" value="Tautomerase/MIF"/>
    <property type="match status" value="1"/>
</dbReference>
<evidence type="ECO:0008006" key="4">
    <source>
        <dbReference type="Google" id="ProtNLM"/>
    </source>
</evidence>
<dbReference type="InterPro" id="IPR014347">
    <property type="entry name" value="Tautomerase/MIF_sf"/>
</dbReference>
<protein>
    <recommendedName>
        <fullName evidence="4">Macrophage migration inhibitory factor</fullName>
    </recommendedName>
</protein>
<proteinExistence type="inferred from homology"/>
<dbReference type="PANTHER" id="PTHR11954:SF25">
    <property type="entry name" value="LS1-LIKE PROTEIN"/>
    <property type="match status" value="1"/>
</dbReference>
<evidence type="ECO:0000256" key="1">
    <source>
        <dbReference type="ARBA" id="ARBA00005851"/>
    </source>
</evidence>
<reference evidence="2 3" key="1">
    <citation type="submission" date="2024-01" db="EMBL/GenBank/DDBJ databases">
        <title>Genome assemblies of Stephania.</title>
        <authorList>
            <person name="Yang L."/>
        </authorList>
    </citation>
    <scope>NUCLEOTIDE SEQUENCE [LARGE SCALE GENOMIC DNA]</scope>
    <source>
        <strain evidence="2">QJT</strain>
        <tissue evidence="2">Leaf</tissue>
    </source>
</reference>
<gene>
    <name evidence="2" type="ORF">Sjap_014240</name>
</gene>
<comment type="similarity">
    <text evidence="1">Belongs to the MIF family.</text>
</comment>
<sequence length="112" mass="12250">MPCLNLSTNVSLEGVDTTQIFSEATKVIAKIIGRPESYVMILLKGSVPISFEGKQEPAAFGELISIGGLNSEVNKRLRGAIGDILQSKLSIPKTRFFLKMYDTKAIRFSSNL</sequence>